<dbReference type="SMART" id="SM00633">
    <property type="entry name" value="Glyco_10"/>
    <property type="match status" value="1"/>
</dbReference>
<dbReference type="AlphaFoldDB" id="A0A9Q0BD39"/>
<keyword evidence="9 10" id="KW-0624">Polysaccharide degradation</keyword>
<evidence type="ECO:0000256" key="8">
    <source>
        <dbReference type="ARBA" id="ARBA00023277"/>
    </source>
</evidence>
<keyword evidence="6" id="KW-0858">Xylan degradation</keyword>
<comment type="similarity">
    <text evidence="4 10">Belongs to the glycosyl hydrolase 10 (cellulase F) family.</text>
</comment>
<feature type="chain" id="PRO_5040327552" description="Beta-xylanase" evidence="11">
    <location>
        <begin position="21"/>
        <end position="345"/>
    </location>
</feature>
<dbReference type="SUPFAM" id="SSF51445">
    <property type="entry name" value="(Trans)glycosidases"/>
    <property type="match status" value="1"/>
</dbReference>
<evidence type="ECO:0000256" key="5">
    <source>
        <dbReference type="ARBA" id="ARBA00022525"/>
    </source>
</evidence>
<keyword evidence="8 10" id="KW-0119">Carbohydrate metabolism</keyword>
<dbReference type="Gene3D" id="3.20.20.80">
    <property type="entry name" value="Glycosidases"/>
    <property type="match status" value="1"/>
</dbReference>
<evidence type="ECO:0000256" key="7">
    <source>
        <dbReference type="ARBA" id="ARBA00022801"/>
    </source>
</evidence>
<gene>
    <name evidence="13" type="ORF">J7T54_001434</name>
</gene>
<keyword evidence="7 10" id="KW-0378">Hydrolase</keyword>
<dbReference type="RefSeq" id="XP_051362328.1">
    <property type="nucleotide sequence ID" value="XM_051506312.1"/>
</dbReference>
<evidence type="ECO:0000256" key="6">
    <source>
        <dbReference type="ARBA" id="ARBA00022651"/>
    </source>
</evidence>
<dbReference type="InterPro" id="IPR001000">
    <property type="entry name" value="GH10_dom"/>
</dbReference>
<reference evidence="13" key="2">
    <citation type="submission" date="2022-07" db="EMBL/GenBank/DDBJ databases">
        <authorList>
            <person name="Goncalves M.F.M."/>
            <person name="Hilario S."/>
            <person name="Van De Peer Y."/>
            <person name="Esteves A.C."/>
            <person name="Alves A."/>
        </authorList>
    </citation>
    <scope>NUCLEOTIDE SEQUENCE</scope>
    <source>
        <strain evidence="13">MUM 19.33</strain>
    </source>
</reference>
<evidence type="ECO:0000256" key="11">
    <source>
        <dbReference type="SAM" id="SignalP"/>
    </source>
</evidence>
<evidence type="ECO:0000256" key="2">
    <source>
        <dbReference type="ARBA" id="ARBA00004613"/>
    </source>
</evidence>
<dbReference type="EMBL" id="JAGIXG020000021">
    <property type="protein sequence ID" value="KAI6781472.1"/>
    <property type="molecule type" value="Genomic_DNA"/>
</dbReference>
<dbReference type="EC" id="3.2.1.8" evidence="10"/>
<comment type="catalytic activity">
    <reaction evidence="1 10">
        <text>Endohydrolysis of (1-&gt;4)-beta-D-xylosidic linkages in xylans.</text>
        <dbReference type="EC" id="3.2.1.8"/>
    </reaction>
</comment>
<dbReference type="PANTHER" id="PTHR31490:SF35">
    <property type="entry name" value="ENDO-1,4-BETA-XYLANASE"/>
    <property type="match status" value="1"/>
</dbReference>
<evidence type="ECO:0000256" key="9">
    <source>
        <dbReference type="ARBA" id="ARBA00023326"/>
    </source>
</evidence>
<dbReference type="InterPro" id="IPR017853">
    <property type="entry name" value="GH"/>
</dbReference>
<dbReference type="GO" id="GO:0045493">
    <property type="term" value="P:xylan catabolic process"/>
    <property type="evidence" value="ECO:0007669"/>
    <property type="project" value="UniProtKB-KW"/>
</dbReference>
<feature type="signal peptide" evidence="11">
    <location>
        <begin position="1"/>
        <end position="20"/>
    </location>
</feature>
<dbReference type="Proteomes" id="UP001055219">
    <property type="component" value="Unassembled WGS sequence"/>
</dbReference>
<keyword evidence="5" id="KW-0964">Secreted</keyword>
<feature type="domain" description="GH10" evidence="12">
    <location>
        <begin position="19"/>
        <end position="336"/>
    </location>
</feature>
<comment type="pathway">
    <text evidence="3">Glycan degradation; xylan degradation.</text>
</comment>
<evidence type="ECO:0000256" key="4">
    <source>
        <dbReference type="ARBA" id="ARBA00007495"/>
    </source>
</evidence>
<evidence type="ECO:0000256" key="10">
    <source>
        <dbReference type="RuleBase" id="RU361174"/>
    </source>
</evidence>
<keyword evidence="11" id="KW-0732">Signal</keyword>
<proteinExistence type="inferred from homology"/>
<comment type="caution">
    <text evidence="13">The sequence shown here is derived from an EMBL/GenBank/DDBJ whole genome shotgun (WGS) entry which is preliminary data.</text>
</comment>
<organism evidence="13 14">
    <name type="scientific">Emericellopsis cladophorae</name>
    <dbReference type="NCBI Taxonomy" id="2686198"/>
    <lineage>
        <taxon>Eukaryota</taxon>
        <taxon>Fungi</taxon>
        <taxon>Dikarya</taxon>
        <taxon>Ascomycota</taxon>
        <taxon>Pezizomycotina</taxon>
        <taxon>Sordariomycetes</taxon>
        <taxon>Hypocreomycetidae</taxon>
        <taxon>Hypocreales</taxon>
        <taxon>Bionectriaceae</taxon>
        <taxon>Emericellopsis</taxon>
    </lineage>
</organism>
<evidence type="ECO:0000256" key="3">
    <source>
        <dbReference type="ARBA" id="ARBA00004851"/>
    </source>
</evidence>
<reference evidence="13" key="1">
    <citation type="journal article" date="2021" name="J Fungi (Basel)">
        <title>Genomic and Metabolomic Analyses of the Marine Fungus Emericellopsis cladophorae: Insights into Saltwater Adaptability Mechanisms and Its Biosynthetic Potential.</title>
        <authorList>
            <person name="Goncalves M.F.M."/>
            <person name="Hilario S."/>
            <person name="Van de Peer Y."/>
            <person name="Esteves A.C."/>
            <person name="Alves A."/>
        </authorList>
    </citation>
    <scope>NUCLEOTIDE SEQUENCE</scope>
    <source>
        <strain evidence="13">MUM 19.33</strain>
    </source>
</reference>
<protein>
    <recommendedName>
        <fullName evidence="10">Beta-xylanase</fullName>
        <ecNumber evidence="10">3.2.1.8</ecNumber>
    </recommendedName>
</protein>
<dbReference type="PRINTS" id="PR00134">
    <property type="entry name" value="GLHYDRLASE10"/>
</dbReference>
<evidence type="ECO:0000256" key="1">
    <source>
        <dbReference type="ARBA" id="ARBA00000681"/>
    </source>
</evidence>
<dbReference type="Pfam" id="PF00331">
    <property type="entry name" value="Glyco_hydro_10"/>
    <property type="match status" value="1"/>
</dbReference>
<evidence type="ECO:0000259" key="12">
    <source>
        <dbReference type="PROSITE" id="PS51760"/>
    </source>
</evidence>
<dbReference type="InterPro" id="IPR044846">
    <property type="entry name" value="GH10"/>
</dbReference>
<dbReference type="GO" id="GO:0005576">
    <property type="term" value="C:extracellular region"/>
    <property type="evidence" value="ECO:0007669"/>
    <property type="project" value="UniProtKB-SubCell"/>
</dbReference>
<evidence type="ECO:0000313" key="13">
    <source>
        <dbReference type="EMBL" id="KAI6781472.1"/>
    </source>
</evidence>
<dbReference type="PROSITE" id="PS51760">
    <property type="entry name" value="GH10_2"/>
    <property type="match status" value="1"/>
</dbReference>
<accession>A0A9Q0BD39</accession>
<evidence type="ECO:0000313" key="14">
    <source>
        <dbReference type="Proteomes" id="UP001055219"/>
    </source>
</evidence>
<dbReference type="GeneID" id="75827953"/>
<keyword evidence="10" id="KW-0326">Glycosidase</keyword>
<dbReference type="GO" id="GO:0031176">
    <property type="term" value="F:endo-1,4-beta-xylanase activity"/>
    <property type="evidence" value="ECO:0007669"/>
    <property type="project" value="UniProtKB-EC"/>
</dbReference>
<name>A0A9Q0BD39_9HYPO</name>
<comment type="subcellular location">
    <subcellularLocation>
        <location evidence="2">Secreted</location>
    </subcellularLocation>
</comment>
<keyword evidence="14" id="KW-1185">Reference proteome</keyword>
<sequence>MHTRSLLAILATAGSAVVEAQLNSLARAAGLEYFGTAIGGGQTGDSQYMSIASDTDEFGQLVPENGQKWESVQPNQGQFNYDSGDIVPNVAARNGQILRCHTLTWHSQLPRWVSSRSWSREELQSVIEVHIANVVGHYKGKCYHWDVVNEAAEEDGGWRGSVFYNTLGTDFLPISFNAAKAADPDAGLWYNDYNLEYNQEKTERALEIVQIFQDAGAPIDGVGFQGHLIVGTTPTRDQLADTLRRFTALGVDVAYTELDIRHASMPPSDQALATQGDDYANVVGSCLDVEDCVGVTVWGYTDKYSWVPGTFPGSGAALLWDENFNKKPAYTSVSSVLAAAATAAP</sequence>
<dbReference type="OrthoDB" id="3055998at2759"/>
<dbReference type="PANTHER" id="PTHR31490">
    <property type="entry name" value="GLYCOSYL HYDROLASE"/>
    <property type="match status" value="1"/>
</dbReference>